<feature type="transmembrane region" description="Helical" evidence="1">
    <location>
        <begin position="158"/>
        <end position="191"/>
    </location>
</feature>
<keyword evidence="3" id="KW-1185">Reference proteome</keyword>
<dbReference type="EMBL" id="FNPG01000010">
    <property type="protein sequence ID" value="SDY19890.1"/>
    <property type="molecule type" value="Genomic_DNA"/>
</dbReference>
<evidence type="ECO:0000313" key="3">
    <source>
        <dbReference type="Proteomes" id="UP000183918"/>
    </source>
</evidence>
<keyword evidence="1" id="KW-0812">Transmembrane</keyword>
<dbReference type="OrthoDB" id="2085113at2"/>
<feature type="transmembrane region" description="Helical" evidence="1">
    <location>
        <begin position="70"/>
        <end position="99"/>
    </location>
</feature>
<name>A0A1H3HWP9_9FIRM</name>
<reference evidence="2 3" key="1">
    <citation type="submission" date="2016-10" db="EMBL/GenBank/DDBJ databases">
        <authorList>
            <person name="de Groot N.N."/>
        </authorList>
    </citation>
    <scope>NUCLEOTIDE SEQUENCE [LARGE SCALE GENOMIC DNA]</scope>
    <source>
        <strain evidence="2 3">DSM 14045</strain>
    </source>
</reference>
<feature type="transmembrane region" description="Helical" evidence="1">
    <location>
        <begin position="243"/>
        <end position="263"/>
    </location>
</feature>
<evidence type="ECO:0008006" key="4">
    <source>
        <dbReference type="Google" id="ProtNLM"/>
    </source>
</evidence>
<keyword evidence="1" id="KW-0472">Membrane</keyword>
<feature type="transmembrane region" description="Helical" evidence="1">
    <location>
        <begin position="356"/>
        <end position="376"/>
    </location>
</feature>
<proteinExistence type="predicted"/>
<feature type="transmembrane region" description="Helical" evidence="1">
    <location>
        <begin position="111"/>
        <end position="137"/>
    </location>
</feature>
<sequence length="411" mass="47081">METKKRHDYWEIGFLLVYGLILLHDFLDTTMFIDKWPPKFGLIFYGLIALYTTMKLFFQRKYISKSDAIKYGIIFVIFTAAGLISGYSVLIEIAFLMIGASKSNIDKILRVYFWVGTAVVGAAFVASITGFIPNLVYELLEKGTRRSFGIIYPTDFSAHVLFLVVVGCCIQNRIVTTIDIFLTLMFARFILVESVAYTNYACMLLFACILIFVKIYELSDKYKNMNEGSMTYREFFDIRKFPLFKLVALVPIALSALIIMMSIKFNPKISGWASLDKKLSSRLTYSSQGIKKYKISLFGKFIKEWGFGKSTVYHKNYFFLDDSYIRILLMYGAIMLITILALWVIIAKKSLEAKRLVLLGAIVVVALSCFMEHHMLEMAYNPLLILVFADFKCDTRKESVFLVKTDSGNII</sequence>
<accession>A0A1H3HWP9</accession>
<evidence type="ECO:0000313" key="2">
    <source>
        <dbReference type="EMBL" id="SDY19890.1"/>
    </source>
</evidence>
<organism evidence="2 3">
    <name type="scientific">Lachnobacterium bovis DSM 14045</name>
    <dbReference type="NCBI Taxonomy" id="1122142"/>
    <lineage>
        <taxon>Bacteria</taxon>
        <taxon>Bacillati</taxon>
        <taxon>Bacillota</taxon>
        <taxon>Clostridia</taxon>
        <taxon>Lachnospirales</taxon>
        <taxon>Lachnospiraceae</taxon>
        <taxon>Lachnobacterium</taxon>
    </lineage>
</organism>
<dbReference type="STRING" id="1122142.SAMN02910414_00983"/>
<evidence type="ECO:0000256" key="1">
    <source>
        <dbReference type="SAM" id="Phobius"/>
    </source>
</evidence>
<feature type="transmembrane region" description="Helical" evidence="1">
    <location>
        <begin position="197"/>
        <end position="216"/>
    </location>
</feature>
<protein>
    <recommendedName>
        <fullName evidence="4">O-antigen ligase like membrane protein</fullName>
    </recommendedName>
</protein>
<dbReference type="AlphaFoldDB" id="A0A1H3HWP9"/>
<feature type="transmembrane region" description="Helical" evidence="1">
    <location>
        <begin position="324"/>
        <end position="344"/>
    </location>
</feature>
<gene>
    <name evidence="2" type="ORF">SAMN02910414_00983</name>
</gene>
<dbReference type="Proteomes" id="UP000183918">
    <property type="component" value="Unassembled WGS sequence"/>
</dbReference>
<feature type="transmembrane region" description="Helical" evidence="1">
    <location>
        <begin position="39"/>
        <end position="58"/>
    </location>
</feature>
<keyword evidence="1" id="KW-1133">Transmembrane helix</keyword>
<feature type="transmembrane region" description="Helical" evidence="1">
    <location>
        <begin position="12"/>
        <end position="33"/>
    </location>
</feature>
<dbReference type="RefSeq" id="WP_074716672.1">
    <property type="nucleotide sequence ID" value="NZ_FNPG01000010.1"/>
</dbReference>